<proteinExistence type="predicted"/>
<gene>
    <name evidence="1" type="ORF">ACCO45_001516</name>
</gene>
<accession>A0ACC4E8E1</accession>
<evidence type="ECO:0000313" key="2">
    <source>
        <dbReference type="Proteomes" id="UP001638806"/>
    </source>
</evidence>
<dbReference type="Proteomes" id="UP001638806">
    <property type="component" value="Unassembled WGS sequence"/>
</dbReference>
<sequence length="645" mass="73049">MDVTAENFWQLLPNMLEAIAAADYVAVDLEMSGVMVRDSLTTGEVSFEQAYARLRSAANTFSAIELGITTMRFVESSYQTQTFTIPISAIIPRHTREDAQLAKLLDRRLTLSSNSLRFLEEHGFDMDRTLGGGVPYLSREEMELLSEHSFSGGRAEVEPVDVSSLVSFDRCFYERLVETLKAWLASKPKPGTALEIPEPRGGNLRRSTISLVNHVVASEFPQCRCWRQRTGDAMSVSLRDAKKQDEIERRESEAKITSLAKNFGMSWIVEALIGFEGESGYENMANIVRTQIVASPEDGQPSGRRDKADQRKWQTLIEKLAFKSNNRVLIGHNLVWDLAFLYGTFRGPLPPTVGEFSTLICETFPRLVDTKLLLRETVDPNVVDETLEEVYLGLQRQAYPYIETAVDGWGFAQVGDKKGAAHHAGYDISDMLETRLHDRSGVPEAVLQEMPRRQARLGRQRRRRAARKGPRRHPREHFVARHRRRPALRHGQVPLRRRDTHPRIRRRILPIREKQAAHEHRWRSRPPGHHFLALESQHRLGGGRGGIGGAQFRGGGPEDDDVFAAKMQRRADKPTTDLTAHQMWGVLKADLSRFMSSIYDFDREFECPGGLEKFHAMVDALDEDMEKTRGKIASYLAGARGMGHK</sequence>
<dbReference type="EMBL" id="JBGNUJ010000002">
    <property type="protein sequence ID" value="KAL3964512.1"/>
    <property type="molecule type" value="Genomic_DNA"/>
</dbReference>
<keyword evidence="2" id="KW-1185">Reference proteome</keyword>
<name>A0ACC4E8E1_PURLI</name>
<comment type="caution">
    <text evidence="1">The sequence shown here is derived from an EMBL/GenBank/DDBJ whole genome shotgun (WGS) entry which is preliminary data.</text>
</comment>
<organism evidence="1 2">
    <name type="scientific">Purpureocillium lilacinum</name>
    <name type="common">Paecilomyces lilacinus</name>
    <dbReference type="NCBI Taxonomy" id="33203"/>
    <lineage>
        <taxon>Eukaryota</taxon>
        <taxon>Fungi</taxon>
        <taxon>Dikarya</taxon>
        <taxon>Ascomycota</taxon>
        <taxon>Pezizomycotina</taxon>
        <taxon>Sordariomycetes</taxon>
        <taxon>Hypocreomycetidae</taxon>
        <taxon>Hypocreales</taxon>
        <taxon>Ophiocordycipitaceae</taxon>
        <taxon>Purpureocillium</taxon>
    </lineage>
</organism>
<protein>
    <submittedName>
        <fullName evidence="1">Uncharacterized protein</fullName>
    </submittedName>
</protein>
<evidence type="ECO:0000313" key="1">
    <source>
        <dbReference type="EMBL" id="KAL3964512.1"/>
    </source>
</evidence>
<reference evidence="1" key="1">
    <citation type="submission" date="2024-12" db="EMBL/GenBank/DDBJ databases">
        <title>Comparative genomics and development of molecular markers within Purpureocillium lilacinum and among Purpureocillium species.</title>
        <authorList>
            <person name="Yeh Z.-Y."/>
            <person name="Ni N.-T."/>
            <person name="Lo P.-H."/>
            <person name="Mushyakhwo K."/>
            <person name="Lin C.-F."/>
            <person name="Nai Y.-S."/>
        </authorList>
    </citation>
    <scope>NUCLEOTIDE SEQUENCE</scope>
    <source>
        <strain evidence="1">NCHU-NPUST-175</strain>
    </source>
</reference>